<evidence type="ECO:0000259" key="1">
    <source>
        <dbReference type="PROSITE" id="PS51186"/>
    </source>
</evidence>
<evidence type="ECO:0000313" key="3">
    <source>
        <dbReference type="Proteomes" id="UP000198412"/>
    </source>
</evidence>
<accession>A0A238Y2T1</accession>
<keyword evidence="2" id="KW-0808">Transferase</keyword>
<dbReference type="PROSITE" id="PS51186">
    <property type="entry name" value="GNAT"/>
    <property type="match status" value="1"/>
</dbReference>
<dbReference type="Proteomes" id="UP000198412">
    <property type="component" value="Unassembled WGS sequence"/>
</dbReference>
<reference evidence="3" key="1">
    <citation type="submission" date="2017-06" db="EMBL/GenBank/DDBJ databases">
        <authorList>
            <person name="Varghese N."/>
            <person name="Submissions S."/>
        </authorList>
    </citation>
    <scope>NUCLEOTIDE SEQUENCE [LARGE SCALE GENOMIC DNA]</scope>
    <source>
        <strain evidence="3">DSM 27993</strain>
    </source>
</reference>
<name>A0A238Y2T1_9FLAO</name>
<organism evidence="2 3">
    <name type="scientific">Lutibacter flavus</name>
    <dbReference type="NCBI Taxonomy" id="691689"/>
    <lineage>
        <taxon>Bacteria</taxon>
        <taxon>Pseudomonadati</taxon>
        <taxon>Bacteroidota</taxon>
        <taxon>Flavobacteriia</taxon>
        <taxon>Flavobacteriales</taxon>
        <taxon>Flavobacteriaceae</taxon>
        <taxon>Lutibacter</taxon>
    </lineage>
</organism>
<dbReference type="OrthoDB" id="1118862at2"/>
<protein>
    <submittedName>
        <fullName evidence="2">Acetyltransferase (GNAT) domain-containing protein</fullName>
    </submittedName>
</protein>
<gene>
    <name evidence="2" type="ORF">SAMN04488111_2265</name>
</gene>
<proteinExistence type="predicted"/>
<dbReference type="EMBL" id="FZNX01000003">
    <property type="protein sequence ID" value="SNR64629.1"/>
    <property type="molecule type" value="Genomic_DNA"/>
</dbReference>
<feature type="domain" description="N-acetyltransferase" evidence="1">
    <location>
        <begin position="2"/>
        <end position="164"/>
    </location>
</feature>
<dbReference type="CDD" id="cd04301">
    <property type="entry name" value="NAT_SF"/>
    <property type="match status" value="1"/>
</dbReference>
<dbReference type="GO" id="GO:0016747">
    <property type="term" value="F:acyltransferase activity, transferring groups other than amino-acyl groups"/>
    <property type="evidence" value="ECO:0007669"/>
    <property type="project" value="InterPro"/>
</dbReference>
<evidence type="ECO:0000313" key="2">
    <source>
        <dbReference type="EMBL" id="SNR64629.1"/>
    </source>
</evidence>
<dbReference type="InterPro" id="IPR016181">
    <property type="entry name" value="Acyl_CoA_acyltransferase"/>
</dbReference>
<dbReference type="InterPro" id="IPR000182">
    <property type="entry name" value="GNAT_dom"/>
</dbReference>
<dbReference type="AlphaFoldDB" id="A0A238Y2T1"/>
<dbReference type="Gene3D" id="3.40.630.30">
    <property type="match status" value="1"/>
</dbReference>
<sequence length="370" mass="44402">MVTIRKIKLKDLETFIKSNEYLSFEEKPISEARSISYLKNPNADDNDIVLYLGFKNNKLIGYKSIFADTFISNNSKVKFGWLSGTWTHQNFRRRGVSSLLFEEVYKDWRGRLMYTNYAKESKAVYDKTGKFELLNKLEGYRYYFRFCFKELLPPKSIFWKKNKNILGYLDNILNLIFDFRFKLFKVKRFSLYKFEKIEKLDIEIESFLKPYKKKELFQRDKKIFEWIINYPWIKTDSETKENSEQYHFSSYACSFETNWHKIYNRNTHKILGVALINARDKQLKIPYFYSNPEAILTLKNEILKLILSKKLNYITIYNQELNESLLNGKILKLKRKKFTQNYFVSKELLKEFPEIKNLSVQSGDGDVVFT</sequence>
<dbReference type="SUPFAM" id="SSF55729">
    <property type="entry name" value="Acyl-CoA N-acyltransferases (Nat)"/>
    <property type="match status" value="1"/>
</dbReference>
<dbReference type="Pfam" id="PF13527">
    <property type="entry name" value="Acetyltransf_9"/>
    <property type="match status" value="1"/>
</dbReference>
<keyword evidence="3" id="KW-1185">Reference proteome</keyword>
<dbReference type="RefSeq" id="WP_089378534.1">
    <property type="nucleotide sequence ID" value="NZ_FZNX01000003.1"/>
</dbReference>